<keyword evidence="2" id="KW-0645">Protease</keyword>
<dbReference type="PANTHER" id="PTHR43330">
    <property type="entry name" value="METHIONINE AMINOPEPTIDASE"/>
    <property type="match status" value="1"/>
</dbReference>
<dbReference type="AlphaFoldDB" id="A0A0F9L8J4"/>
<dbReference type="PANTHER" id="PTHR43330:SF27">
    <property type="entry name" value="METHIONINE AMINOPEPTIDASE"/>
    <property type="match status" value="1"/>
</dbReference>
<dbReference type="GO" id="GO:0005829">
    <property type="term" value="C:cytosol"/>
    <property type="evidence" value="ECO:0007669"/>
    <property type="project" value="TreeGrafter"/>
</dbReference>
<keyword evidence="1" id="KW-0031">Aminopeptidase</keyword>
<protein>
    <recommendedName>
        <fullName evidence="5">Peptidase M24 domain-containing protein</fullName>
    </recommendedName>
</protein>
<evidence type="ECO:0000256" key="3">
    <source>
        <dbReference type="ARBA" id="ARBA00022723"/>
    </source>
</evidence>
<dbReference type="Pfam" id="PF00557">
    <property type="entry name" value="Peptidase_M24"/>
    <property type="match status" value="1"/>
</dbReference>
<feature type="domain" description="Peptidase M24" evidence="5">
    <location>
        <begin position="11"/>
        <end position="239"/>
    </location>
</feature>
<evidence type="ECO:0000313" key="6">
    <source>
        <dbReference type="EMBL" id="KKM23880.1"/>
    </source>
</evidence>
<accession>A0A0F9L8J4</accession>
<dbReference type="GO" id="GO:0006508">
    <property type="term" value="P:proteolysis"/>
    <property type="evidence" value="ECO:0007669"/>
    <property type="project" value="UniProtKB-KW"/>
</dbReference>
<evidence type="ECO:0000256" key="4">
    <source>
        <dbReference type="ARBA" id="ARBA00022801"/>
    </source>
</evidence>
<dbReference type="Gene3D" id="3.90.230.10">
    <property type="entry name" value="Creatinase/methionine aminopeptidase superfamily"/>
    <property type="match status" value="1"/>
</dbReference>
<comment type="caution">
    <text evidence="6">The sequence shown here is derived from an EMBL/GenBank/DDBJ whole genome shotgun (WGS) entry which is preliminary data.</text>
</comment>
<dbReference type="SUPFAM" id="SSF55920">
    <property type="entry name" value="Creatinase/aminopeptidase"/>
    <property type="match status" value="1"/>
</dbReference>
<organism evidence="6">
    <name type="scientific">marine sediment metagenome</name>
    <dbReference type="NCBI Taxonomy" id="412755"/>
    <lineage>
        <taxon>unclassified sequences</taxon>
        <taxon>metagenomes</taxon>
        <taxon>ecological metagenomes</taxon>
    </lineage>
</organism>
<sequence length="259" mass="28370">MITLKSKEELELLREAGQIVAEVLGELREVIITNSGTTTQELDRLAESLILKRGAKPAFKGYRGFPSSLCTSINEQVVHGIPGSYRLHSGDIISLDLGVRFNGYYGDAAVTVTVGKVSDEVKKLLQITEGALYRGIKQAKVGNKLSDISYAIQSYVEKNGFSVVRALVGHGIGKALHEEPAVPNFGEPHQGPLLKKGMILAIEPMVNTKSFEVKVKEDNWTVVTVDGKPSAHFEHTIAIMKNEPEILTLTKQEKEKCET</sequence>
<dbReference type="GO" id="GO:0070006">
    <property type="term" value="F:metalloaminopeptidase activity"/>
    <property type="evidence" value="ECO:0007669"/>
    <property type="project" value="InterPro"/>
</dbReference>
<proteinExistence type="inferred from homology"/>
<dbReference type="HAMAP" id="MF_01974">
    <property type="entry name" value="MetAP_1"/>
    <property type="match status" value="1"/>
</dbReference>
<gene>
    <name evidence="6" type="ORF">LCGC14_1610730</name>
</gene>
<evidence type="ECO:0000256" key="1">
    <source>
        <dbReference type="ARBA" id="ARBA00022438"/>
    </source>
</evidence>
<evidence type="ECO:0000256" key="2">
    <source>
        <dbReference type="ARBA" id="ARBA00022670"/>
    </source>
</evidence>
<reference evidence="6" key="1">
    <citation type="journal article" date="2015" name="Nature">
        <title>Complex archaea that bridge the gap between prokaryotes and eukaryotes.</title>
        <authorList>
            <person name="Spang A."/>
            <person name="Saw J.H."/>
            <person name="Jorgensen S.L."/>
            <person name="Zaremba-Niedzwiedzka K."/>
            <person name="Martijn J."/>
            <person name="Lind A.E."/>
            <person name="van Eijk R."/>
            <person name="Schleper C."/>
            <person name="Guy L."/>
            <person name="Ettema T.J."/>
        </authorList>
    </citation>
    <scope>NUCLEOTIDE SEQUENCE</scope>
</reference>
<evidence type="ECO:0000259" key="5">
    <source>
        <dbReference type="Pfam" id="PF00557"/>
    </source>
</evidence>
<dbReference type="InterPro" id="IPR001714">
    <property type="entry name" value="Pept_M24_MAP"/>
</dbReference>
<dbReference type="EMBL" id="LAZR01013036">
    <property type="protein sequence ID" value="KKM23880.1"/>
    <property type="molecule type" value="Genomic_DNA"/>
</dbReference>
<dbReference type="GO" id="GO:0046872">
    <property type="term" value="F:metal ion binding"/>
    <property type="evidence" value="ECO:0007669"/>
    <property type="project" value="UniProtKB-KW"/>
</dbReference>
<name>A0A0F9L8J4_9ZZZZ</name>
<dbReference type="CDD" id="cd01086">
    <property type="entry name" value="MetAP1"/>
    <property type="match status" value="1"/>
</dbReference>
<dbReference type="PRINTS" id="PR00599">
    <property type="entry name" value="MAPEPTIDASE"/>
</dbReference>
<dbReference type="InterPro" id="IPR002467">
    <property type="entry name" value="Pept_M24A_MAP1"/>
</dbReference>
<dbReference type="InterPro" id="IPR036005">
    <property type="entry name" value="Creatinase/aminopeptidase-like"/>
</dbReference>
<keyword evidence="4" id="KW-0378">Hydrolase</keyword>
<dbReference type="InterPro" id="IPR000994">
    <property type="entry name" value="Pept_M24"/>
</dbReference>
<keyword evidence="3" id="KW-0479">Metal-binding</keyword>
<dbReference type="NCBIfam" id="TIGR00500">
    <property type="entry name" value="met_pdase_I"/>
    <property type="match status" value="1"/>
</dbReference>